<comment type="caution">
    <text evidence="2">The sequence shown here is derived from an EMBL/GenBank/DDBJ whole genome shotgun (WGS) entry which is preliminary data.</text>
</comment>
<name>A0A5E8UXN4_ROSAD</name>
<evidence type="ECO:0000313" key="3">
    <source>
        <dbReference type="Proteomes" id="UP000004703"/>
    </source>
</evidence>
<reference evidence="2 3" key="2">
    <citation type="submission" date="2013-04" db="EMBL/GenBank/DDBJ databases">
        <authorList>
            <person name="Fiebig A."/>
            <person name="Pradella S."/>
            <person name="Wagner-Doebler I."/>
        </authorList>
    </citation>
    <scope>NUCLEOTIDE SEQUENCE [LARGE SCALE GENOMIC DNA]</scope>
    <source>
        <strain evidence="3">DSM 17067 / NCIMB 14079 / DFL-11</strain>
    </source>
</reference>
<evidence type="ECO:0000256" key="1">
    <source>
        <dbReference type="SAM" id="MobiDB-lite"/>
    </source>
</evidence>
<dbReference type="Proteomes" id="UP000004703">
    <property type="component" value="Chromosome"/>
</dbReference>
<dbReference type="AlphaFoldDB" id="A0A5E8UXN4"/>
<sequence length="86" mass="9713">MDLRSAAGMTLGRRALSRTQRKRRSGIYPFAGAGTYRVKASARWWESRSRHRAGTAPAVLRATHHCSALVEHFQLQPLFFHGVFFG</sequence>
<proteinExistence type="predicted"/>
<dbReference type="EMBL" id="ACCU02000003">
    <property type="protein sequence ID" value="RMX61881.1"/>
    <property type="molecule type" value="Genomic_DNA"/>
</dbReference>
<feature type="region of interest" description="Disordered" evidence="1">
    <location>
        <begin position="1"/>
        <end position="22"/>
    </location>
</feature>
<evidence type="ECO:0000313" key="2">
    <source>
        <dbReference type="EMBL" id="RMX61881.1"/>
    </source>
</evidence>
<accession>A0A5E8UXN4</accession>
<organism evidence="2 3">
    <name type="scientific">Roseibium alexandrii (strain DSM 17067 / NCIMB 14079 / DFL-11)</name>
    <name type="common">Labrenzia alexandrii</name>
    <dbReference type="NCBI Taxonomy" id="244592"/>
    <lineage>
        <taxon>Bacteria</taxon>
        <taxon>Pseudomonadati</taxon>
        <taxon>Pseudomonadota</taxon>
        <taxon>Alphaproteobacteria</taxon>
        <taxon>Hyphomicrobiales</taxon>
        <taxon>Stappiaceae</taxon>
        <taxon>Roseibium</taxon>
    </lineage>
</organism>
<reference evidence="2 3" key="1">
    <citation type="submission" date="2008-01" db="EMBL/GenBank/DDBJ databases">
        <authorList>
            <person name="Wagner-Dobler I."/>
            <person name="Ferriera S."/>
            <person name="Johnson J."/>
            <person name="Kravitz S."/>
            <person name="Beeson K."/>
            <person name="Sutton G."/>
            <person name="Rogers Y.-H."/>
            <person name="Friedman R."/>
            <person name="Frazier M."/>
            <person name="Venter J.C."/>
        </authorList>
    </citation>
    <scope>NUCLEOTIDE SEQUENCE [LARGE SCALE GENOMIC DNA]</scope>
    <source>
        <strain evidence="3">DSM 17067 / NCIMB 14079 / DFL-11</strain>
    </source>
</reference>
<gene>
    <name evidence="2" type="ORF">SADFL11_00047410</name>
</gene>
<protein>
    <submittedName>
        <fullName evidence="2">Uncharacterized protein</fullName>
    </submittedName>
</protein>